<keyword evidence="3 5" id="KW-1133">Transmembrane helix</keyword>
<evidence type="ECO:0000256" key="2">
    <source>
        <dbReference type="ARBA" id="ARBA00022692"/>
    </source>
</evidence>
<keyword evidence="4 5" id="KW-0472">Membrane</keyword>
<dbReference type="Pfam" id="PF04191">
    <property type="entry name" value="PEMT"/>
    <property type="match status" value="1"/>
</dbReference>
<feature type="transmembrane region" description="Helical" evidence="5">
    <location>
        <begin position="6"/>
        <end position="28"/>
    </location>
</feature>
<reference evidence="6 7" key="1">
    <citation type="submission" date="2016-07" db="EMBL/GenBank/DDBJ databases">
        <title>Comparative genomics of the Campylobacter concisus group.</title>
        <authorList>
            <person name="Miller W.G."/>
            <person name="Yee E."/>
            <person name="Chapman M.H."/>
            <person name="Huynh S."/>
            <person name="Bono J.L."/>
            <person name="On S.L.W."/>
            <person name="StLeger J."/>
            <person name="Foster G."/>
            <person name="Parker C.T."/>
        </authorList>
    </citation>
    <scope>NUCLEOTIDE SEQUENCE [LARGE SCALE GENOMIC DNA]</scope>
    <source>
        <strain evidence="6 7">ATCC 33238</strain>
    </source>
</reference>
<sequence length="166" mass="19100">MKFRNLLGYVVGSAIFLVFFPYLIRLISQKFAFIIFENQILPIVFGAPFLALGAIYIILSNIQMKRIGKGNPADGFNVAIGERTKNLMTEGIYKHTRNPMLFGVFTLYIGISLLTNSYAALVFPAIFIAYMSWYVKKFEEPRLLLDFGDEYERYLRKTPMIVPFLI</sequence>
<evidence type="ECO:0000256" key="4">
    <source>
        <dbReference type="ARBA" id="ARBA00023136"/>
    </source>
</evidence>
<protein>
    <recommendedName>
        <fullName evidence="8">Isoprenylcysteine carboxylmethyltransferase family protein</fullName>
    </recommendedName>
</protein>
<keyword evidence="2 5" id="KW-0812">Transmembrane</keyword>
<dbReference type="InterPro" id="IPR007318">
    <property type="entry name" value="Phopholipid_MeTrfase"/>
</dbReference>
<evidence type="ECO:0000256" key="5">
    <source>
        <dbReference type="SAM" id="Phobius"/>
    </source>
</evidence>
<proteinExistence type="predicted"/>
<evidence type="ECO:0000313" key="6">
    <source>
        <dbReference type="EMBL" id="QCD47847.1"/>
    </source>
</evidence>
<name>A0A6G5QQG5_CAMRE</name>
<evidence type="ECO:0000256" key="1">
    <source>
        <dbReference type="ARBA" id="ARBA00004127"/>
    </source>
</evidence>
<organism evidence="6 7">
    <name type="scientific">Campylobacter rectus</name>
    <name type="common">Wolinella recta</name>
    <dbReference type="NCBI Taxonomy" id="203"/>
    <lineage>
        <taxon>Bacteria</taxon>
        <taxon>Pseudomonadati</taxon>
        <taxon>Campylobacterota</taxon>
        <taxon>Epsilonproteobacteria</taxon>
        <taxon>Campylobacterales</taxon>
        <taxon>Campylobacteraceae</taxon>
        <taxon>Campylobacter</taxon>
    </lineage>
</organism>
<accession>A0A6G5QQG5</accession>
<feature type="transmembrane region" description="Helical" evidence="5">
    <location>
        <begin position="40"/>
        <end position="59"/>
    </location>
</feature>
<dbReference type="Proteomes" id="UP000502377">
    <property type="component" value="Chromosome"/>
</dbReference>
<dbReference type="GO" id="GO:0012505">
    <property type="term" value="C:endomembrane system"/>
    <property type="evidence" value="ECO:0007669"/>
    <property type="project" value="UniProtKB-SubCell"/>
</dbReference>
<dbReference type="AlphaFoldDB" id="A0A6G5QQG5"/>
<dbReference type="EMBL" id="CP012543">
    <property type="protein sequence ID" value="QCD47847.1"/>
    <property type="molecule type" value="Genomic_DNA"/>
</dbReference>
<dbReference type="Gene3D" id="1.20.120.1630">
    <property type="match status" value="1"/>
</dbReference>
<comment type="subcellular location">
    <subcellularLocation>
        <location evidence="1">Endomembrane system</location>
        <topology evidence="1">Multi-pass membrane protein</topology>
    </subcellularLocation>
</comment>
<evidence type="ECO:0008006" key="8">
    <source>
        <dbReference type="Google" id="ProtNLM"/>
    </source>
</evidence>
<gene>
    <name evidence="6" type="ORF">CRECT_2258</name>
</gene>
<evidence type="ECO:0000256" key="3">
    <source>
        <dbReference type="ARBA" id="ARBA00022989"/>
    </source>
</evidence>
<dbReference type="KEGG" id="crx:CRECT_2258"/>
<dbReference type="RefSeq" id="WP_002944908.1">
    <property type="nucleotide sequence ID" value="NZ_CP012543.1"/>
</dbReference>
<evidence type="ECO:0000313" key="7">
    <source>
        <dbReference type="Proteomes" id="UP000502377"/>
    </source>
</evidence>
<feature type="transmembrane region" description="Helical" evidence="5">
    <location>
        <begin position="107"/>
        <end position="133"/>
    </location>
</feature>